<evidence type="ECO:0000313" key="3">
    <source>
        <dbReference type="Proteomes" id="UP000828390"/>
    </source>
</evidence>
<name>A0A9D3YFN9_DREPO</name>
<keyword evidence="3" id="KW-1185">Reference proteome</keyword>
<feature type="chain" id="PRO_5038986451" description="Secreted protein" evidence="1">
    <location>
        <begin position="20"/>
        <end position="115"/>
    </location>
</feature>
<accession>A0A9D3YFN9</accession>
<evidence type="ECO:0000256" key="1">
    <source>
        <dbReference type="SAM" id="SignalP"/>
    </source>
</evidence>
<organism evidence="2 3">
    <name type="scientific">Dreissena polymorpha</name>
    <name type="common">Zebra mussel</name>
    <name type="synonym">Mytilus polymorpha</name>
    <dbReference type="NCBI Taxonomy" id="45954"/>
    <lineage>
        <taxon>Eukaryota</taxon>
        <taxon>Metazoa</taxon>
        <taxon>Spiralia</taxon>
        <taxon>Lophotrochozoa</taxon>
        <taxon>Mollusca</taxon>
        <taxon>Bivalvia</taxon>
        <taxon>Autobranchia</taxon>
        <taxon>Heteroconchia</taxon>
        <taxon>Euheterodonta</taxon>
        <taxon>Imparidentia</taxon>
        <taxon>Neoheterodontei</taxon>
        <taxon>Myida</taxon>
        <taxon>Dreissenoidea</taxon>
        <taxon>Dreissenidae</taxon>
        <taxon>Dreissena</taxon>
    </lineage>
</organism>
<evidence type="ECO:0008006" key="4">
    <source>
        <dbReference type="Google" id="ProtNLM"/>
    </source>
</evidence>
<reference evidence="2" key="2">
    <citation type="submission" date="2020-11" db="EMBL/GenBank/DDBJ databases">
        <authorList>
            <person name="McCartney M.A."/>
            <person name="Auch B."/>
            <person name="Kono T."/>
            <person name="Mallez S."/>
            <person name="Becker A."/>
            <person name="Gohl D.M."/>
            <person name="Silverstein K.A.T."/>
            <person name="Koren S."/>
            <person name="Bechman K.B."/>
            <person name="Herman A."/>
            <person name="Abrahante J.E."/>
            <person name="Garbe J."/>
        </authorList>
    </citation>
    <scope>NUCLEOTIDE SEQUENCE</scope>
    <source>
        <strain evidence="2">Duluth1</strain>
        <tissue evidence="2">Whole animal</tissue>
    </source>
</reference>
<feature type="signal peptide" evidence="1">
    <location>
        <begin position="1"/>
        <end position="19"/>
    </location>
</feature>
<gene>
    <name evidence="2" type="ORF">DPMN_074649</name>
</gene>
<evidence type="ECO:0000313" key="2">
    <source>
        <dbReference type="EMBL" id="KAH3699689.1"/>
    </source>
</evidence>
<comment type="caution">
    <text evidence="2">The sequence shown here is derived from an EMBL/GenBank/DDBJ whole genome shotgun (WGS) entry which is preliminary data.</text>
</comment>
<dbReference type="AlphaFoldDB" id="A0A9D3YFN9"/>
<protein>
    <recommendedName>
        <fullName evidence="4">Secreted protein</fullName>
    </recommendedName>
</protein>
<keyword evidence="1" id="KW-0732">Signal</keyword>
<sequence length="115" mass="13083">MWLALLWSSVASLNHETLPWHLSTTKPCPSYGPAWHLSTTKPCVTRLRNCADRALATLANVNMRLGDRQHLCKYQSLVVSGIDDRRNNENRLGDSQHPYETVKMGYCNQEIGPFQ</sequence>
<dbReference type="EMBL" id="JAIWYP010000015">
    <property type="protein sequence ID" value="KAH3699689.1"/>
    <property type="molecule type" value="Genomic_DNA"/>
</dbReference>
<dbReference type="Proteomes" id="UP000828390">
    <property type="component" value="Unassembled WGS sequence"/>
</dbReference>
<proteinExistence type="predicted"/>
<reference evidence="2" key="1">
    <citation type="journal article" date="2019" name="bioRxiv">
        <title>The Genome of the Zebra Mussel, Dreissena polymorpha: A Resource for Invasive Species Research.</title>
        <authorList>
            <person name="McCartney M.A."/>
            <person name="Auch B."/>
            <person name="Kono T."/>
            <person name="Mallez S."/>
            <person name="Zhang Y."/>
            <person name="Obille A."/>
            <person name="Becker A."/>
            <person name="Abrahante J.E."/>
            <person name="Garbe J."/>
            <person name="Badalamenti J.P."/>
            <person name="Herman A."/>
            <person name="Mangelson H."/>
            <person name="Liachko I."/>
            <person name="Sullivan S."/>
            <person name="Sone E.D."/>
            <person name="Koren S."/>
            <person name="Silverstein K.A.T."/>
            <person name="Beckman K.B."/>
            <person name="Gohl D.M."/>
        </authorList>
    </citation>
    <scope>NUCLEOTIDE SEQUENCE</scope>
    <source>
        <strain evidence="2">Duluth1</strain>
        <tissue evidence="2">Whole animal</tissue>
    </source>
</reference>